<dbReference type="EMBL" id="JROU02001678">
    <property type="protein sequence ID" value="OEH75622.1"/>
    <property type="molecule type" value="Genomic_DNA"/>
</dbReference>
<name>A0A1D3CWP3_9EIME</name>
<evidence type="ECO:0008006" key="4">
    <source>
        <dbReference type="Google" id="ProtNLM"/>
    </source>
</evidence>
<keyword evidence="3" id="KW-1185">Reference proteome</keyword>
<dbReference type="InParanoid" id="A0A1D3CWP3"/>
<dbReference type="Proteomes" id="UP000095192">
    <property type="component" value="Unassembled WGS sequence"/>
</dbReference>
<accession>A0A1D3CWP3</accession>
<evidence type="ECO:0000313" key="2">
    <source>
        <dbReference type="EMBL" id="OEH75622.1"/>
    </source>
</evidence>
<reference evidence="2 3" key="1">
    <citation type="journal article" date="2016" name="BMC Genomics">
        <title>Comparative genomics reveals Cyclospora cayetanensis possesses coccidia-like metabolism and invasion components but unique surface antigens.</title>
        <authorList>
            <person name="Liu S."/>
            <person name="Wang L."/>
            <person name="Zheng H."/>
            <person name="Xu Z."/>
            <person name="Roellig D.M."/>
            <person name="Li N."/>
            <person name="Frace M.A."/>
            <person name="Tang K."/>
            <person name="Arrowood M.J."/>
            <person name="Moss D.M."/>
            <person name="Zhang L."/>
            <person name="Feng Y."/>
            <person name="Xiao L."/>
        </authorList>
    </citation>
    <scope>NUCLEOTIDE SEQUENCE [LARGE SCALE GENOMIC DNA]</scope>
    <source>
        <strain evidence="2 3">CHN_HEN01</strain>
    </source>
</reference>
<gene>
    <name evidence="2" type="ORF">cyc_02104</name>
</gene>
<evidence type="ECO:0000256" key="1">
    <source>
        <dbReference type="SAM" id="MobiDB-lite"/>
    </source>
</evidence>
<proteinExistence type="predicted"/>
<evidence type="ECO:0000313" key="3">
    <source>
        <dbReference type="Proteomes" id="UP000095192"/>
    </source>
</evidence>
<comment type="caution">
    <text evidence="2">The sequence shown here is derived from an EMBL/GenBank/DDBJ whole genome shotgun (WGS) entry which is preliminary data.</text>
</comment>
<dbReference type="AlphaFoldDB" id="A0A1D3CWP3"/>
<dbReference type="VEuPathDB" id="ToxoDB:cyc_02104"/>
<protein>
    <recommendedName>
        <fullName evidence="4">CRAL-TRIO domain-containing protein</fullName>
    </recommendedName>
</protein>
<feature type="region of interest" description="Disordered" evidence="1">
    <location>
        <begin position="474"/>
        <end position="502"/>
    </location>
</feature>
<dbReference type="VEuPathDB" id="ToxoDB:LOC34619002"/>
<organism evidence="2 3">
    <name type="scientific">Cyclospora cayetanensis</name>
    <dbReference type="NCBI Taxonomy" id="88456"/>
    <lineage>
        <taxon>Eukaryota</taxon>
        <taxon>Sar</taxon>
        <taxon>Alveolata</taxon>
        <taxon>Apicomplexa</taxon>
        <taxon>Conoidasida</taxon>
        <taxon>Coccidia</taxon>
        <taxon>Eucoccidiorida</taxon>
        <taxon>Eimeriorina</taxon>
        <taxon>Eimeriidae</taxon>
        <taxon>Cyclospora</taxon>
    </lineage>
</organism>
<sequence>MVRERMTDAGGRQRRSKFGCVTADERGLQEADSARVNGQDGLTRGKWPRVVQGSLVFKGKLNAGDAEESVNSRAAFSSPAVQDPELAEESFGGAYDGLFPETQEHKVSSSLRIKGAVKTKGGSKTRVKGRMRASGSIFIEEIPKKEYEQPQTFETADLFAPYDAKLAKFAFLIGTLSNNCASYVLEDMRRLLYLRNGRLSRNPDMSSRKEACRSLARLAMLRKVLEEVEEHGARFSKGSSSDASLEMESSLGGALAYRSADGKHPAVYIQLASLFPTSLYLQITPAEMQRILLRAYVIVQAISTCSSYLYVYIENVYYGLVFAADVASVAVVLDFSGLSQLDVAAYSTHRLLGDVGEVLRAYCPWLIYKIILFKLNFAKDLVWELFRPALQADCRIVSIEDDTALVQEIQPDGPFILHTLGGFNESSFLRCRRPVYRVPQPPQPLGSGDWFAGGDAIEFWEEMKKLHIEAPWAAPEPEPVDDTESQNAEMPPLEQPEERESALERKTKELQNFINRRECLIPHFNNALKEVLNVPKETALEKDKDITYDTAGMVEPSRPLIDLNDVTRADVRVCMWKPPANASQAARSTAQMLLKIFEGRRQWNRPPLPPNFMHAFERTTYSLDCVYHSSSFTPTTFAERKLEVPPIALEEEHLRAQKDGSNFL</sequence>